<dbReference type="SUPFAM" id="SSF57716">
    <property type="entry name" value="Glucocorticoid receptor-like (DNA-binding domain)"/>
    <property type="match status" value="3"/>
</dbReference>
<evidence type="ECO:0000313" key="19">
    <source>
        <dbReference type="Proteomes" id="UP000069940"/>
    </source>
</evidence>
<feature type="domain" description="C2H2-type" evidence="14">
    <location>
        <begin position="518"/>
        <end position="545"/>
    </location>
</feature>
<feature type="domain" description="C2H2-type" evidence="14">
    <location>
        <begin position="460"/>
        <end position="487"/>
    </location>
</feature>
<accession>A0ABM2A423</accession>
<reference evidence="19" key="1">
    <citation type="journal article" date="2015" name="Proc. Natl. Acad. Sci. U.S.A.">
        <title>Genome sequence of the Asian Tiger mosquito, Aedes albopictus, reveals insights into its biology, genetics, and evolution.</title>
        <authorList>
            <person name="Chen X.G."/>
            <person name="Jiang X."/>
            <person name="Gu J."/>
            <person name="Xu M."/>
            <person name="Wu Y."/>
            <person name="Deng Y."/>
            <person name="Zhang C."/>
            <person name="Bonizzoni M."/>
            <person name="Dermauw W."/>
            <person name="Vontas J."/>
            <person name="Armbruster P."/>
            <person name="Huang X."/>
            <person name="Yang Y."/>
            <person name="Zhang H."/>
            <person name="He W."/>
            <person name="Peng H."/>
            <person name="Liu Y."/>
            <person name="Wu K."/>
            <person name="Chen J."/>
            <person name="Lirakis M."/>
            <person name="Topalis P."/>
            <person name="Van Leeuwen T."/>
            <person name="Hall A.B."/>
            <person name="Jiang X."/>
            <person name="Thorpe C."/>
            <person name="Mueller R.L."/>
            <person name="Sun C."/>
            <person name="Waterhouse R.M."/>
            <person name="Yan G."/>
            <person name="Tu Z.J."/>
            <person name="Fang X."/>
            <person name="James A.A."/>
        </authorList>
    </citation>
    <scope>NUCLEOTIDE SEQUENCE [LARGE SCALE GENOMIC DNA]</scope>
    <source>
        <strain evidence="19">Foshan</strain>
    </source>
</reference>
<feature type="binding site" evidence="12">
    <location>
        <position position="183"/>
    </location>
    <ligand>
        <name>Zn(2+)</name>
        <dbReference type="ChEBI" id="CHEBI:29105"/>
    </ligand>
</feature>
<reference evidence="18" key="2">
    <citation type="submission" date="2025-05" db="UniProtKB">
        <authorList>
            <consortium name="EnsemblMetazoa"/>
        </authorList>
    </citation>
    <scope>IDENTIFICATION</scope>
    <source>
        <strain evidence="18">Foshan</strain>
    </source>
</reference>
<evidence type="ECO:0000256" key="2">
    <source>
        <dbReference type="ARBA" id="ARBA00022723"/>
    </source>
</evidence>
<feature type="binding site" evidence="12">
    <location>
        <position position="186"/>
    </location>
    <ligand>
        <name>Zn(2+)</name>
        <dbReference type="ChEBI" id="CHEBI:29105"/>
    </ligand>
</feature>
<dbReference type="InterPro" id="IPR013087">
    <property type="entry name" value="Znf_C2H2_type"/>
</dbReference>
<feature type="domain" description="C2H2-type" evidence="14">
    <location>
        <begin position="1681"/>
        <end position="1709"/>
    </location>
</feature>
<dbReference type="Pfam" id="PF07776">
    <property type="entry name" value="zf-AD"/>
    <property type="match status" value="2"/>
</dbReference>
<proteinExistence type="predicted"/>
<evidence type="ECO:0000259" key="17">
    <source>
        <dbReference type="PROSITE" id="PS51915"/>
    </source>
</evidence>
<dbReference type="GeneID" id="109420984"/>
<feature type="compositionally biased region" description="Polar residues" evidence="13">
    <location>
        <begin position="104"/>
        <end position="120"/>
    </location>
</feature>
<dbReference type="SUPFAM" id="SSF52540">
    <property type="entry name" value="P-loop containing nucleoside triphosphate hydrolases"/>
    <property type="match status" value="1"/>
</dbReference>
<keyword evidence="1" id="KW-0597">Phosphoprotein</keyword>
<keyword evidence="6 11" id="KW-0238">DNA-binding</keyword>
<feature type="domain" description="C2H2-type" evidence="14">
    <location>
        <begin position="1711"/>
        <end position="1738"/>
    </location>
</feature>
<dbReference type="InterPro" id="IPR036236">
    <property type="entry name" value="Znf_C2H2_sf"/>
</dbReference>
<feature type="domain" description="C2H2-type" evidence="14">
    <location>
        <begin position="1741"/>
        <end position="1763"/>
    </location>
</feature>
<dbReference type="Proteomes" id="UP000069940">
    <property type="component" value="Unassembled WGS sequence"/>
</dbReference>
<dbReference type="InterPro" id="IPR006073">
    <property type="entry name" value="GTP-bd"/>
</dbReference>
<feature type="domain" description="ZAD" evidence="17">
    <location>
        <begin position="136"/>
        <end position="210"/>
    </location>
</feature>
<dbReference type="PROSITE" id="PS51915">
    <property type="entry name" value="ZAD"/>
    <property type="match status" value="2"/>
</dbReference>
<dbReference type="SMART" id="SM00980">
    <property type="entry name" value="THAP"/>
    <property type="match status" value="1"/>
</dbReference>
<evidence type="ECO:0000313" key="18">
    <source>
        <dbReference type="EnsemblMetazoa" id="AALFPA23_024234.P36152"/>
    </source>
</evidence>
<dbReference type="Gene3D" id="3.40.1800.20">
    <property type="match status" value="1"/>
</dbReference>
<feature type="domain" description="C2H2-type" evidence="14">
    <location>
        <begin position="679"/>
        <end position="706"/>
    </location>
</feature>
<dbReference type="SMART" id="SM00868">
    <property type="entry name" value="zf-AD"/>
    <property type="match status" value="3"/>
</dbReference>
<feature type="domain" description="THAP-type" evidence="15">
    <location>
        <begin position="1"/>
        <end position="82"/>
    </location>
</feature>
<feature type="binding site" evidence="12">
    <location>
        <position position="138"/>
    </location>
    <ligand>
        <name>Zn(2+)</name>
        <dbReference type="ChEBI" id="CHEBI:29105"/>
    </ligand>
</feature>
<evidence type="ECO:0000259" key="16">
    <source>
        <dbReference type="PROSITE" id="PS51721"/>
    </source>
</evidence>
<feature type="domain" description="C2H2-type" evidence="14">
    <location>
        <begin position="651"/>
        <end position="678"/>
    </location>
</feature>
<evidence type="ECO:0000259" key="14">
    <source>
        <dbReference type="PROSITE" id="PS50157"/>
    </source>
</evidence>
<evidence type="ECO:0000256" key="8">
    <source>
        <dbReference type="ARBA" id="ARBA00037770"/>
    </source>
</evidence>
<dbReference type="InterPro" id="IPR012934">
    <property type="entry name" value="Znf_AD"/>
</dbReference>
<comment type="function">
    <text evidence="8">Possible regulatory or functional link with the histocompatibility cluster.</text>
</comment>
<feature type="domain" description="C2H2-type" evidence="14">
    <location>
        <begin position="1907"/>
        <end position="1934"/>
    </location>
</feature>
<evidence type="ECO:0000256" key="11">
    <source>
        <dbReference type="PROSITE-ProRule" id="PRU00309"/>
    </source>
</evidence>
<feature type="domain" description="C2H2-type" evidence="14">
    <location>
        <begin position="490"/>
        <end position="517"/>
    </location>
</feature>
<dbReference type="EnsemblMetazoa" id="AALFPA23_024234.R36152">
    <property type="protein sequence ID" value="AALFPA23_024234.P36152"/>
    <property type="gene ID" value="AALFPA23_024234"/>
</dbReference>
<feature type="domain" description="C2H2-type" evidence="14">
    <location>
        <begin position="1878"/>
        <end position="1906"/>
    </location>
</feature>
<evidence type="ECO:0000259" key="15">
    <source>
        <dbReference type="PROSITE" id="PS50950"/>
    </source>
</evidence>
<feature type="domain" description="C2H2-type" evidence="14">
    <location>
        <begin position="1802"/>
        <end position="1829"/>
    </location>
</feature>
<feature type="binding site" evidence="12">
    <location>
        <position position="1445"/>
    </location>
    <ligand>
        <name>Zn(2+)</name>
        <dbReference type="ChEBI" id="CHEBI:29105"/>
    </ligand>
</feature>
<dbReference type="PROSITE" id="PS51721">
    <property type="entry name" value="G_CP"/>
    <property type="match status" value="1"/>
</dbReference>
<sequence>MVRLCCIPICPNSKAIRAEVACFPFPQDDALRQQWIDFVGAGDPTRFRWKTKFICSEHFLELELTEVNGQKQLLEGAVPMVYSPDDDESDELAERNDVMVSGDPSVTMSTGNTSTVTNEGSNGTVPQITVGQLPILFCRICLKKATDLIPLNSKLRNDNLVDMIQAVSGLVIDSGGGLPTKICGACVGKVDTAYKIRIEFIQHDLMLQNMIDSDQLQAYYEYYGSRPNQAIHGNAVHPNSLVNTVKPIKVVKAPAVRSLNVAVAPVENVVTVKTENVDLTSIEPSSIKAEQVIKETDMPQDVKNDHLMDVDNDLTVDQIEISDAEDDKAGETPRQVFSWKDLCKQKTRVSKPAIVFKITEILPRPKLVPHTCYICDTANEDANALDTHLEQHIDQIPYKCDQCSTEQVPQVFKTVINLNHHLRTHLYPYVCDYCPLRFQVTHSYRRHMQEMHLAHKSEGFTCDFCGEFFVRKRLFQMHWHKHKAMEEGRYKCEFCAKAFGTGSLLKRHVRTHTGETPYECNTCGKRFNHLDNFKNHKRIHTDEKGYNCEECDMSFFNSTFLRLHMQKHFPNDPRYQFKSQRAGAEKVEREYACDYEDCTFVTKKYQSYHVHRANHLKRFVCELCGKKFPMRCNLVRHKNMVHEGKVPEFRLKCPYCAKGFNTKQKLEKHVDVHENNRRHKCQYCEKAFVEKENCRAHERIHTGERPYPCRMCPSAFITSSGRKKHEATHKGLSPSSSRDTESSTSHNIIRKLRDEESSDISEDSDFPKTFHENVEKINLQPTKDPRSKANRYVLQFHRETGKELREMKEEALKALVPCGPEELELADNYFVGYEFPKRPKWTYEMSKEQLDSNENRYFFKYITYMEKTHYDDMKSLSFCELNLETWRQLWRVLELSDIVLVIVDARFPTLMFPPSLYHYVTKDLGKGMILVINKVDLVQPEAVLAWKRYFQQTYKDIKIVLFTSYPSYNLRGKQESKQGLKIRRRKGRMRMAAEGAQQIYGICREYVGDEVDLSSWQQKILEERSAPMDVDGEDDEACEAERTHEEEKDFSFEEHVKFKDGVLTIGCVGFPNVGKSSLLNAVMGKKVVSVSRTPGHTKHFQTIFLTNTVRLCDCPGLVFPSAVPRKLQVLMGSYPIAQLREPYASIKFLAERLDLPALLSLKHPSNDPNEQWSAIDVCDAWAIKRGFLTAKTARPDTYRAANNILRMALDGKITLSLKPPGFHQNLDTLQSDPELTAVREIQALASENHDRDVDDDDYISDTDTEDVAGAASNDADNEEDEEGNSTLSPVSAKMSNPFSLLGSPDQLIAIVVILVVNHWDSAFHQLLLTVNVHQFQVQEMLRANELRFPMKPDRVAGATDEIDPLLPYSGNTSGKPVASDPRPNTSIMSRLRCRICLRFSPGLMPLFKVRIGEKSEKRLTDLVYELYRIEFAPNDEYPKHVCELCIKKVNYLYSFYRDILKSEALQEDLSKAASRKAADALIIADGPSCYSDGLFEEVEKLEEESVEGAETSKTEETLEMLMENVEFEAVGFDDDRPVEEQLIDIKIEAVADEETDMLMIVDKLSVGTMQSDGEEEEFRGFEESEKQPVPMKLTALPRSPKRKQRRPKYIVPKLEIVETIPNMCYICRELLEDRDQFDLHLVTHTDMLPYKCESCSTETAPVQIKTLILLNKHFESHGFSYVCEYCPLRFRSYPPMYDHMRNFHTEHKEGFNCDKCGQVFIEIRKFQKHVRAHRNRDSERYKCSTCAKTFQTGTILKRHMRIHMPKALFTCDVCKRKFNTEEHFHKHKFRHLQQQYNQQNGYVCTVCDGHFTCKVDLRVHMQVHYPNNPNYSIHTDVLPDSLRDSSSYPRGCEEPNCKYIAPSYTLMWSHYRNHYKLYQCEECDRKFATATILKNHVEVIHRKLRKFHCDQCPKTFAYPHKLKEHQNVHRGIRNRKCRFCGKSFTHSSTLRVHEKVHQNIKPHKCDICHSSYVTTSALKKHRKTHRTNWDVPVESYEEIDVVEEKAAGDCGAEDAIVQQSKHEPKQEDLKVDGELIYFTEDANEQVLNHQEEEEDDVEVGEEVVTVKELCEILEAD</sequence>
<feature type="domain" description="CP-type G" evidence="16">
    <location>
        <begin position="886"/>
        <end position="1120"/>
    </location>
</feature>
<dbReference type="Pfam" id="PF01926">
    <property type="entry name" value="MMR_HSR1"/>
    <property type="match status" value="1"/>
</dbReference>
<name>A0ABM2A423_AEDAL</name>
<evidence type="ECO:0000256" key="1">
    <source>
        <dbReference type="ARBA" id="ARBA00022553"/>
    </source>
</evidence>
<dbReference type="InterPro" id="IPR043358">
    <property type="entry name" value="GNL1-like"/>
</dbReference>
<evidence type="ECO:0000256" key="3">
    <source>
        <dbReference type="ARBA" id="ARBA00022741"/>
    </source>
</evidence>
<feature type="domain" description="C2H2-type" evidence="14">
    <location>
        <begin position="619"/>
        <end position="647"/>
    </location>
</feature>
<dbReference type="InterPro" id="IPR030378">
    <property type="entry name" value="G_CP_dom"/>
</dbReference>
<dbReference type="Pfam" id="PF05485">
    <property type="entry name" value="THAP"/>
    <property type="match status" value="1"/>
</dbReference>
<evidence type="ECO:0000256" key="9">
    <source>
        <dbReference type="ARBA" id="ARBA00039902"/>
    </source>
</evidence>
<dbReference type="CDD" id="cd01857">
    <property type="entry name" value="HSR1_MMR1"/>
    <property type="match status" value="1"/>
</dbReference>
<keyword evidence="3" id="KW-0547">Nucleotide-binding</keyword>
<evidence type="ECO:0000256" key="5">
    <source>
        <dbReference type="ARBA" id="ARBA00022833"/>
    </source>
</evidence>
<evidence type="ECO:0000256" key="6">
    <source>
        <dbReference type="ARBA" id="ARBA00023125"/>
    </source>
</evidence>
<dbReference type="Pfam" id="PF00096">
    <property type="entry name" value="zf-C2H2"/>
    <property type="match status" value="7"/>
</dbReference>
<feature type="domain" description="ZAD" evidence="17">
    <location>
        <begin position="1391"/>
        <end position="1469"/>
    </location>
</feature>
<dbReference type="Gene3D" id="3.30.160.60">
    <property type="entry name" value="Classic Zinc Finger"/>
    <property type="match status" value="14"/>
</dbReference>
<keyword evidence="2 12" id="KW-0479">Metal-binding</keyword>
<keyword evidence="5 12" id="KW-0862">Zinc</keyword>
<evidence type="ECO:0000256" key="7">
    <source>
        <dbReference type="ARBA" id="ARBA00023134"/>
    </source>
</evidence>
<organism evidence="18 19">
    <name type="scientific">Aedes albopictus</name>
    <name type="common">Asian tiger mosquito</name>
    <name type="synonym">Stegomyia albopicta</name>
    <dbReference type="NCBI Taxonomy" id="7160"/>
    <lineage>
        <taxon>Eukaryota</taxon>
        <taxon>Metazoa</taxon>
        <taxon>Ecdysozoa</taxon>
        <taxon>Arthropoda</taxon>
        <taxon>Hexapoda</taxon>
        <taxon>Insecta</taxon>
        <taxon>Pterygota</taxon>
        <taxon>Neoptera</taxon>
        <taxon>Endopterygota</taxon>
        <taxon>Diptera</taxon>
        <taxon>Nematocera</taxon>
        <taxon>Culicoidea</taxon>
        <taxon>Culicidae</taxon>
        <taxon>Culicinae</taxon>
        <taxon>Aedini</taxon>
        <taxon>Aedes</taxon>
        <taxon>Stegomyia</taxon>
    </lineage>
</organism>
<evidence type="ECO:0000256" key="12">
    <source>
        <dbReference type="PROSITE-ProRule" id="PRU01263"/>
    </source>
</evidence>
<feature type="domain" description="C2H2-type" evidence="14">
    <location>
        <begin position="1963"/>
        <end position="1985"/>
    </location>
</feature>
<feature type="region of interest" description="Disordered" evidence="13">
    <location>
        <begin position="1268"/>
        <end position="1290"/>
    </location>
</feature>
<feature type="domain" description="C2H2-type" evidence="14">
    <location>
        <begin position="429"/>
        <end position="457"/>
    </location>
</feature>
<dbReference type="InterPro" id="IPR006612">
    <property type="entry name" value="THAP_Znf"/>
</dbReference>
<evidence type="ECO:0000256" key="10">
    <source>
        <dbReference type="PROSITE-ProRule" id="PRU00042"/>
    </source>
</evidence>
<dbReference type="PROSITE" id="PS00028">
    <property type="entry name" value="ZINC_FINGER_C2H2_1"/>
    <property type="match status" value="19"/>
</dbReference>
<feature type="domain" description="C2H2-type" evidence="14">
    <location>
        <begin position="707"/>
        <end position="734"/>
    </location>
</feature>
<feature type="region of interest" description="Disordered" evidence="13">
    <location>
        <begin position="720"/>
        <end position="766"/>
    </location>
</feature>
<dbReference type="SMART" id="SM00692">
    <property type="entry name" value="DM3"/>
    <property type="match status" value="1"/>
</dbReference>
<dbReference type="SUPFAM" id="SSF57667">
    <property type="entry name" value="beta-beta-alpha zinc fingers"/>
    <property type="match status" value="10"/>
</dbReference>
<feature type="domain" description="C2H2-type" evidence="14">
    <location>
        <begin position="1935"/>
        <end position="1962"/>
    </location>
</feature>
<keyword evidence="7" id="KW-0342">GTP-binding</keyword>
<dbReference type="PROSITE" id="PS50157">
    <property type="entry name" value="ZINC_FINGER_C2H2_2"/>
    <property type="match status" value="18"/>
</dbReference>
<feature type="binding site" evidence="12">
    <location>
        <position position="1393"/>
    </location>
    <ligand>
        <name>Zn(2+)</name>
        <dbReference type="ChEBI" id="CHEBI:29105"/>
    </ligand>
</feature>
<dbReference type="InterPro" id="IPR027417">
    <property type="entry name" value="P-loop_NTPase"/>
</dbReference>
<feature type="domain" description="C2H2-type" evidence="14">
    <location>
        <begin position="546"/>
        <end position="573"/>
    </location>
</feature>
<keyword evidence="4 10" id="KW-0863">Zinc-finger</keyword>
<feature type="binding site" evidence="12">
    <location>
        <position position="1442"/>
    </location>
    <ligand>
        <name>Zn(2+)</name>
        <dbReference type="ChEBI" id="CHEBI:29105"/>
    </ligand>
</feature>
<protein>
    <recommendedName>
        <fullName evidence="9">Guanine nucleotide-binding protein-like 1</fullName>
    </recommendedName>
</protein>
<feature type="compositionally biased region" description="Low complexity" evidence="13">
    <location>
        <begin position="733"/>
        <end position="745"/>
    </location>
</feature>
<feature type="region of interest" description="Disordered" evidence="13">
    <location>
        <begin position="101"/>
        <end position="120"/>
    </location>
</feature>
<feature type="domain" description="C2H2-type" evidence="14">
    <location>
        <begin position="1769"/>
        <end position="1796"/>
    </location>
</feature>
<dbReference type="Gene3D" id="3.40.50.300">
    <property type="entry name" value="P-loop containing nucleotide triphosphate hydrolases"/>
    <property type="match status" value="1"/>
</dbReference>
<dbReference type="PANTHER" id="PTHR45709:SF3">
    <property type="entry name" value="GUANINE NUCLEOTIDE-BINDING PROTEIN-LIKE 1"/>
    <property type="match status" value="1"/>
</dbReference>
<evidence type="ECO:0000256" key="4">
    <source>
        <dbReference type="ARBA" id="ARBA00022771"/>
    </source>
</evidence>
<feature type="binding site" evidence="12">
    <location>
        <position position="141"/>
    </location>
    <ligand>
        <name>Zn(2+)</name>
        <dbReference type="ChEBI" id="CHEBI:29105"/>
    </ligand>
</feature>
<evidence type="ECO:0000256" key="13">
    <source>
        <dbReference type="SAM" id="MobiDB-lite"/>
    </source>
</evidence>
<keyword evidence="19" id="KW-1185">Reference proteome</keyword>
<dbReference type="RefSeq" id="XP_062703790.1">
    <property type="nucleotide sequence ID" value="XM_062847806.1"/>
</dbReference>
<dbReference type="SMART" id="SM00355">
    <property type="entry name" value="ZnF_C2H2"/>
    <property type="match status" value="24"/>
</dbReference>
<dbReference type="PROSITE" id="PS50950">
    <property type="entry name" value="ZF_THAP"/>
    <property type="match status" value="1"/>
</dbReference>
<dbReference type="PANTHER" id="PTHR45709">
    <property type="entry name" value="LARGE SUBUNIT GTPASE 1 HOMOLOG-RELATED"/>
    <property type="match status" value="1"/>
</dbReference>
<feature type="binding site" evidence="12">
    <location>
        <position position="1396"/>
    </location>
    <ligand>
        <name>Zn(2+)</name>
        <dbReference type="ChEBI" id="CHEBI:29105"/>
    </ligand>
</feature>